<keyword evidence="3" id="KW-1185">Reference proteome</keyword>
<gene>
    <name evidence="2" type="ORF">ERX46_15970</name>
</gene>
<evidence type="ECO:0000313" key="2">
    <source>
        <dbReference type="EMBL" id="RYM32177.1"/>
    </source>
</evidence>
<dbReference type="SUPFAM" id="SSF53474">
    <property type="entry name" value="alpha/beta-Hydrolases"/>
    <property type="match status" value="1"/>
</dbReference>
<dbReference type="InterPro" id="IPR029058">
    <property type="entry name" value="AB_hydrolase_fold"/>
</dbReference>
<sequence length="213" mass="24628">MEHKITISKTVRYFTHGNPETAENIWIVLHGYSQLAEFFIRKFQQLDPEKNFVVAPEGFHRFYRKGTSGRVGASWMTKEARLDDIEDNHNYLNQLADQLLKNKNYKQRFLLGFSQGGATASRWHNSGNFNADNFVLWASVFPSDISIEDGKSGMLNSNNYFVIGDADEFFQGKMEEVKSFFEKQKFKTKIKTFDGNHDVDVTTLLEIAEENIF</sequence>
<comment type="caution">
    <text evidence="2">The sequence shown here is derived from an EMBL/GenBank/DDBJ whole genome shotgun (WGS) entry which is preliminary data.</text>
</comment>
<feature type="domain" description="Serine hydrolase" evidence="1">
    <location>
        <begin position="28"/>
        <end position="199"/>
    </location>
</feature>
<dbReference type="Gene3D" id="3.40.50.1820">
    <property type="entry name" value="alpha/beta hydrolase"/>
    <property type="match status" value="1"/>
</dbReference>
<dbReference type="AlphaFoldDB" id="A0A4Q4KHR9"/>
<dbReference type="EMBL" id="SETE01000007">
    <property type="protein sequence ID" value="RYM32177.1"/>
    <property type="molecule type" value="Genomic_DNA"/>
</dbReference>
<name>A0A4Q4KHR9_9FLAO</name>
<protein>
    <submittedName>
        <fullName evidence="2">Phospholipase</fullName>
    </submittedName>
</protein>
<dbReference type="Pfam" id="PF03959">
    <property type="entry name" value="FSH1"/>
    <property type="match status" value="1"/>
</dbReference>
<reference evidence="2 3" key="1">
    <citation type="submission" date="2019-02" db="EMBL/GenBank/DDBJ databases">
        <title>Genome sequence of the sea-ice species Brumimicrobium glaciale.</title>
        <authorList>
            <person name="Bowman J.P."/>
        </authorList>
    </citation>
    <scope>NUCLEOTIDE SEQUENCE [LARGE SCALE GENOMIC DNA]</scope>
    <source>
        <strain evidence="2 3">IC156</strain>
    </source>
</reference>
<accession>A0A4Q4KHR9</accession>
<dbReference type="InterPro" id="IPR005645">
    <property type="entry name" value="FSH-like_dom"/>
</dbReference>
<evidence type="ECO:0000313" key="3">
    <source>
        <dbReference type="Proteomes" id="UP000293952"/>
    </source>
</evidence>
<dbReference type="OrthoDB" id="595091at2"/>
<organism evidence="2 3">
    <name type="scientific">Brumimicrobium glaciale</name>
    <dbReference type="NCBI Taxonomy" id="200475"/>
    <lineage>
        <taxon>Bacteria</taxon>
        <taxon>Pseudomonadati</taxon>
        <taxon>Bacteroidota</taxon>
        <taxon>Flavobacteriia</taxon>
        <taxon>Flavobacteriales</taxon>
        <taxon>Crocinitomicaceae</taxon>
        <taxon>Brumimicrobium</taxon>
    </lineage>
</organism>
<dbReference type="Proteomes" id="UP000293952">
    <property type="component" value="Unassembled WGS sequence"/>
</dbReference>
<evidence type="ECO:0000259" key="1">
    <source>
        <dbReference type="Pfam" id="PF03959"/>
    </source>
</evidence>
<proteinExistence type="predicted"/>
<dbReference type="RefSeq" id="WP_130094866.1">
    <property type="nucleotide sequence ID" value="NZ_SETE01000007.1"/>
</dbReference>